<evidence type="ECO:0000256" key="2">
    <source>
        <dbReference type="ARBA" id="ARBA00012552"/>
    </source>
</evidence>
<protein>
    <recommendedName>
        <fullName evidence="2">RNA helicase</fullName>
        <ecNumber evidence="2">3.6.4.13</ecNumber>
    </recommendedName>
</protein>
<feature type="compositionally biased region" description="Low complexity" evidence="11">
    <location>
        <begin position="708"/>
        <end position="731"/>
    </location>
</feature>
<dbReference type="Pfam" id="PF00271">
    <property type="entry name" value="Helicase_C"/>
    <property type="match status" value="1"/>
</dbReference>
<comment type="catalytic activity">
    <reaction evidence="9">
        <text>ATP + H2O = ADP + phosphate + H(+)</text>
        <dbReference type="Rhea" id="RHEA:13065"/>
        <dbReference type="ChEBI" id="CHEBI:15377"/>
        <dbReference type="ChEBI" id="CHEBI:15378"/>
        <dbReference type="ChEBI" id="CHEBI:30616"/>
        <dbReference type="ChEBI" id="CHEBI:43474"/>
        <dbReference type="ChEBI" id="CHEBI:456216"/>
        <dbReference type="EC" id="3.6.4.13"/>
    </reaction>
</comment>
<feature type="compositionally biased region" description="Low complexity" evidence="11">
    <location>
        <begin position="739"/>
        <end position="754"/>
    </location>
</feature>
<feature type="domain" description="Helicase C-terminal" evidence="14">
    <location>
        <begin position="342"/>
        <end position="495"/>
    </location>
</feature>
<keyword evidence="8" id="KW-0809">Transit peptide</keyword>
<dbReference type="PANTHER" id="PTHR47959:SF1">
    <property type="entry name" value="ATP-DEPENDENT RNA HELICASE DBPA"/>
    <property type="match status" value="1"/>
</dbReference>
<dbReference type="GO" id="GO:0016787">
    <property type="term" value="F:hydrolase activity"/>
    <property type="evidence" value="ECO:0007669"/>
    <property type="project" value="UniProtKB-KW"/>
</dbReference>
<dbReference type="GO" id="GO:0005737">
    <property type="term" value="C:cytoplasm"/>
    <property type="evidence" value="ECO:0000318"/>
    <property type="project" value="GO_Central"/>
</dbReference>
<dbReference type="STRING" id="29655.A0A0K9Q0F5"/>
<keyword evidence="6" id="KW-0067">ATP-binding</keyword>
<dbReference type="PROSITE" id="PS51194">
    <property type="entry name" value="HELICASE_CTER"/>
    <property type="match status" value="1"/>
</dbReference>
<dbReference type="GO" id="GO:0000373">
    <property type="term" value="P:Group II intron splicing"/>
    <property type="evidence" value="ECO:0000318"/>
    <property type="project" value="GO_Central"/>
</dbReference>
<evidence type="ECO:0000256" key="5">
    <source>
        <dbReference type="ARBA" id="ARBA00022806"/>
    </source>
</evidence>
<feature type="compositionally biased region" description="Gly residues" evidence="11">
    <location>
        <begin position="669"/>
        <end position="699"/>
    </location>
</feature>
<keyword evidence="10" id="KW-0862">Zinc</keyword>
<dbReference type="InterPro" id="IPR044742">
    <property type="entry name" value="DEAD/DEAH_RhlB"/>
</dbReference>
<dbReference type="Pfam" id="PF26142">
    <property type="entry name" value="DD_DDX21-DDX50"/>
    <property type="match status" value="1"/>
</dbReference>
<evidence type="ECO:0000256" key="10">
    <source>
        <dbReference type="PROSITE-ProRule" id="PRU00047"/>
    </source>
</evidence>
<keyword evidence="10" id="KW-0863">Zinc-finger</keyword>
<gene>
    <name evidence="15" type="ORF">ZOSMA_122G00340</name>
</gene>
<keyword evidence="4" id="KW-0378">Hydrolase</keyword>
<sequence length="783" mass="84639">MACLIGVSSLYQTPARVSHSTAETVAHPVGIFKPTVTLRCARPATSLFVVSAIATSSSMLSEEAFKGVVGGFGKEDVESDYESEDEFDNEIDDGVVEEASEDVLAIDNLGLPKPLVESLQKRGITDLFPIQRAVLVPALEGRDLIARAKTGTGKTLAFGIPIIKRLTVDHEGREISRRSGRHPRFLVLAPTRELAKQVEKEIKESAPYLSTVCVYGGVSYSIQQNALSRGVDVVVGTPGRIIDLVNGNSLQLGEVEYLVLDEADQMLAVGFEEDVEVILERLPKKRQSMLFSATMPGWVKKLSRKHLDNPLTIDLVGEHEEKLADGIKLYALPSTSTSKRTILSDLVTVYAKGGKTIIFTRTKRDADEVSLALTNSIASEALHGDISQHQRERTLNGFRQGKFTVLVATDVAARGLDIPHVDLIIHYELPNDSETFVHRSGRTGRAGKIGAAILMFTGNQRRSVKTLERDVGCRFEFISPPQIGEVLESSAQQVIATLQGVHPESIKYFLPTAQKMIEENGNESLAAALAHLSGFSKPPSSRSLLSHEQGWVTLQLNRDPGLSRGYLSARSVMGFLADVYSTAADEIGKISMIADDKVQGAVFDLPEEIARELLNKDIPSGNSLTKISKLPELQDDGPREDSYGRFSNSDRGSRFGGSRGGSNRSYSGSRGGGRSSFGNGDGYRGGGRSSFGNGDGYRGGRFSDSQDGYRSGGSSKSGGNWSRGNSSNSRGNVDDWLISSGRRSNSRSSSPSFGNRDRNFAGACFTCGKSGHRATDCPSKQGY</sequence>
<evidence type="ECO:0000259" key="13">
    <source>
        <dbReference type="PROSITE" id="PS51192"/>
    </source>
</evidence>
<dbReference type="Gene3D" id="3.40.50.300">
    <property type="entry name" value="P-loop containing nucleotide triphosphate hydrolases"/>
    <property type="match status" value="2"/>
</dbReference>
<evidence type="ECO:0000313" key="15">
    <source>
        <dbReference type="EMBL" id="KMZ74766.1"/>
    </source>
</evidence>
<dbReference type="Proteomes" id="UP000036987">
    <property type="component" value="Unassembled WGS sequence"/>
</dbReference>
<dbReference type="InterPro" id="IPR001878">
    <property type="entry name" value="Znf_CCHC"/>
</dbReference>
<organism evidence="15 16">
    <name type="scientific">Zostera marina</name>
    <name type="common">Eelgrass</name>
    <dbReference type="NCBI Taxonomy" id="29655"/>
    <lineage>
        <taxon>Eukaryota</taxon>
        <taxon>Viridiplantae</taxon>
        <taxon>Streptophyta</taxon>
        <taxon>Embryophyta</taxon>
        <taxon>Tracheophyta</taxon>
        <taxon>Spermatophyta</taxon>
        <taxon>Magnoliopsida</taxon>
        <taxon>Liliopsida</taxon>
        <taxon>Zosteraceae</taxon>
        <taxon>Zostera</taxon>
    </lineage>
</organism>
<dbReference type="InterPro" id="IPR011545">
    <property type="entry name" value="DEAD/DEAH_box_helicase_dom"/>
</dbReference>
<keyword evidence="3" id="KW-0547">Nucleotide-binding</keyword>
<evidence type="ECO:0000256" key="3">
    <source>
        <dbReference type="ARBA" id="ARBA00022741"/>
    </source>
</evidence>
<dbReference type="SMART" id="SM00343">
    <property type="entry name" value="ZnF_C2HC"/>
    <property type="match status" value="1"/>
</dbReference>
<dbReference type="InterPro" id="IPR036875">
    <property type="entry name" value="Znf_CCHC_sf"/>
</dbReference>
<accession>A0A0K9Q0F5</accession>
<dbReference type="InterPro" id="IPR012562">
    <property type="entry name" value="GUCT"/>
</dbReference>
<evidence type="ECO:0000256" key="6">
    <source>
        <dbReference type="ARBA" id="ARBA00022840"/>
    </source>
</evidence>
<dbReference type="SMART" id="SM00490">
    <property type="entry name" value="HELICc"/>
    <property type="match status" value="1"/>
</dbReference>
<feature type="domain" description="CCHC-type" evidence="12">
    <location>
        <begin position="764"/>
        <end position="779"/>
    </location>
</feature>
<dbReference type="CDD" id="cd00268">
    <property type="entry name" value="DEADc"/>
    <property type="match status" value="1"/>
</dbReference>
<name>A0A0K9Q0F5_ZOSMR</name>
<dbReference type="PROSITE" id="PS50158">
    <property type="entry name" value="ZF_CCHC"/>
    <property type="match status" value="1"/>
</dbReference>
<dbReference type="Pfam" id="PF08152">
    <property type="entry name" value="GUCT"/>
    <property type="match status" value="1"/>
</dbReference>
<dbReference type="AlphaFoldDB" id="A0A0K9Q0F5"/>
<evidence type="ECO:0000256" key="4">
    <source>
        <dbReference type="ARBA" id="ARBA00022801"/>
    </source>
</evidence>
<evidence type="ECO:0000256" key="11">
    <source>
        <dbReference type="SAM" id="MobiDB-lite"/>
    </source>
</evidence>
<dbReference type="GO" id="GO:0005524">
    <property type="term" value="F:ATP binding"/>
    <property type="evidence" value="ECO:0007669"/>
    <property type="project" value="UniProtKB-KW"/>
</dbReference>
<dbReference type="SUPFAM" id="SSF57756">
    <property type="entry name" value="Retrovirus zinc finger-like domains"/>
    <property type="match status" value="1"/>
</dbReference>
<evidence type="ECO:0000256" key="8">
    <source>
        <dbReference type="ARBA" id="ARBA00022946"/>
    </source>
</evidence>
<keyword evidence="16" id="KW-1185">Reference proteome</keyword>
<dbReference type="OMA" id="IQYFIPA"/>
<keyword evidence="5 15" id="KW-0347">Helicase</keyword>
<dbReference type="SUPFAM" id="SSF52540">
    <property type="entry name" value="P-loop containing nucleoside triphosphate hydrolases"/>
    <property type="match status" value="1"/>
</dbReference>
<dbReference type="CDD" id="cd12938">
    <property type="entry name" value="GUCT_Hera"/>
    <property type="match status" value="1"/>
</dbReference>
<evidence type="ECO:0000256" key="9">
    <source>
        <dbReference type="ARBA" id="ARBA00047984"/>
    </source>
</evidence>
<dbReference type="SMART" id="SM00487">
    <property type="entry name" value="DEXDc"/>
    <property type="match status" value="1"/>
</dbReference>
<dbReference type="FunFam" id="3.40.50.300:FF:001060">
    <property type="entry name" value="ATP-dependent RNA helicase RhlE"/>
    <property type="match status" value="1"/>
</dbReference>
<reference evidence="16" key="1">
    <citation type="journal article" date="2016" name="Nature">
        <title>The genome of the seagrass Zostera marina reveals angiosperm adaptation to the sea.</title>
        <authorList>
            <person name="Olsen J.L."/>
            <person name="Rouze P."/>
            <person name="Verhelst B."/>
            <person name="Lin Y.-C."/>
            <person name="Bayer T."/>
            <person name="Collen J."/>
            <person name="Dattolo E."/>
            <person name="De Paoli E."/>
            <person name="Dittami S."/>
            <person name="Maumus F."/>
            <person name="Michel G."/>
            <person name="Kersting A."/>
            <person name="Lauritano C."/>
            <person name="Lohaus R."/>
            <person name="Toepel M."/>
            <person name="Tonon T."/>
            <person name="Vanneste K."/>
            <person name="Amirebrahimi M."/>
            <person name="Brakel J."/>
            <person name="Bostroem C."/>
            <person name="Chovatia M."/>
            <person name="Grimwood J."/>
            <person name="Jenkins J.W."/>
            <person name="Jueterbock A."/>
            <person name="Mraz A."/>
            <person name="Stam W.T."/>
            <person name="Tice H."/>
            <person name="Bornberg-Bauer E."/>
            <person name="Green P.J."/>
            <person name="Pearson G.A."/>
            <person name="Procaccini G."/>
            <person name="Duarte C.M."/>
            <person name="Schmutz J."/>
            <person name="Reusch T.B.H."/>
            <person name="Van de Peer Y."/>
        </authorList>
    </citation>
    <scope>NUCLEOTIDE SEQUENCE [LARGE SCALE GENOMIC DNA]</scope>
    <source>
        <strain evidence="16">cv. Finnish</strain>
    </source>
</reference>
<dbReference type="InterPro" id="IPR059027">
    <property type="entry name" value="DD_DDX21-DDX50"/>
</dbReference>
<feature type="region of interest" description="Disordered" evidence="11">
    <location>
        <begin position="620"/>
        <end position="758"/>
    </location>
</feature>
<evidence type="ECO:0000313" key="16">
    <source>
        <dbReference type="Proteomes" id="UP000036987"/>
    </source>
</evidence>
<dbReference type="Pfam" id="PF00098">
    <property type="entry name" value="zf-CCHC"/>
    <property type="match status" value="1"/>
</dbReference>
<dbReference type="FunFam" id="3.40.50.300:FF:000911">
    <property type="entry name" value="Nucleolar RNA helicase II"/>
    <property type="match status" value="1"/>
</dbReference>
<proteinExistence type="inferred from homology"/>
<dbReference type="InterPro" id="IPR050079">
    <property type="entry name" value="DEAD_box_RNA_helicase"/>
</dbReference>
<dbReference type="Pfam" id="PF00270">
    <property type="entry name" value="DEAD"/>
    <property type="match status" value="1"/>
</dbReference>
<dbReference type="EMBL" id="LFYR01000244">
    <property type="protein sequence ID" value="KMZ74766.1"/>
    <property type="molecule type" value="Genomic_DNA"/>
</dbReference>
<dbReference type="InterPro" id="IPR014001">
    <property type="entry name" value="Helicase_ATP-bd"/>
</dbReference>
<dbReference type="PANTHER" id="PTHR47959">
    <property type="entry name" value="ATP-DEPENDENT RNA HELICASE RHLE-RELATED"/>
    <property type="match status" value="1"/>
</dbReference>
<dbReference type="OrthoDB" id="4255at2759"/>
<dbReference type="GO" id="GO:0008270">
    <property type="term" value="F:zinc ion binding"/>
    <property type="evidence" value="ECO:0007669"/>
    <property type="project" value="UniProtKB-KW"/>
</dbReference>
<comment type="caution">
    <text evidence="15">The sequence shown here is derived from an EMBL/GenBank/DDBJ whole genome shotgun (WGS) entry which is preliminary data.</text>
</comment>
<evidence type="ECO:0000259" key="12">
    <source>
        <dbReference type="PROSITE" id="PS50158"/>
    </source>
</evidence>
<dbReference type="GO" id="GO:0003723">
    <property type="term" value="F:RNA binding"/>
    <property type="evidence" value="ECO:0007669"/>
    <property type="project" value="UniProtKB-KW"/>
</dbReference>
<dbReference type="PROSITE" id="PS51192">
    <property type="entry name" value="HELICASE_ATP_BIND_1"/>
    <property type="match status" value="1"/>
</dbReference>
<evidence type="ECO:0000256" key="7">
    <source>
        <dbReference type="ARBA" id="ARBA00022884"/>
    </source>
</evidence>
<dbReference type="GO" id="GO:0003724">
    <property type="term" value="F:RNA helicase activity"/>
    <property type="evidence" value="ECO:0007669"/>
    <property type="project" value="UniProtKB-EC"/>
</dbReference>
<dbReference type="Gene3D" id="4.10.60.10">
    <property type="entry name" value="Zinc finger, CCHC-type"/>
    <property type="match status" value="1"/>
</dbReference>
<keyword evidence="7" id="KW-0694">RNA-binding</keyword>
<evidence type="ECO:0000256" key="1">
    <source>
        <dbReference type="ARBA" id="ARBA00006517"/>
    </source>
</evidence>
<evidence type="ECO:0000259" key="14">
    <source>
        <dbReference type="PROSITE" id="PS51194"/>
    </source>
</evidence>
<dbReference type="InterPro" id="IPR027417">
    <property type="entry name" value="P-loop_NTPase"/>
</dbReference>
<dbReference type="GO" id="GO:0006950">
    <property type="term" value="P:response to stress"/>
    <property type="evidence" value="ECO:0007669"/>
    <property type="project" value="UniProtKB-ARBA"/>
</dbReference>
<comment type="similarity">
    <text evidence="1">Belongs to the DEAD box helicase family. DDX21/DDX50 subfamily.</text>
</comment>
<feature type="domain" description="Helicase ATP-binding" evidence="13">
    <location>
        <begin position="135"/>
        <end position="313"/>
    </location>
</feature>
<dbReference type="InterPro" id="IPR001650">
    <property type="entry name" value="Helicase_C-like"/>
</dbReference>
<keyword evidence="10" id="KW-0479">Metal-binding</keyword>
<dbReference type="CDD" id="cd18787">
    <property type="entry name" value="SF2_C_DEAD"/>
    <property type="match status" value="1"/>
</dbReference>
<dbReference type="EC" id="3.6.4.13" evidence="2"/>